<evidence type="ECO:0000256" key="4">
    <source>
        <dbReference type="ARBA" id="ARBA00022692"/>
    </source>
</evidence>
<keyword evidence="7 8" id="KW-0472">Membrane</keyword>
<dbReference type="GO" id="GO:0005509">
    <property type="term" value="F:calcium ion binding"/>
    <property type="evidence" value="ECO:0007669"/>
    <property type="project" value="InterPro"/>
</dbReference>
<organism evidence="11 12">
    <name type="scientific">Cannabis sativa</name>
    <name type="common">Hemp</name>
    <name type="synonym">Marijuana</name>
    <dbReference type="NCBI Taxonomy" id="3483"/>
    <lineage>
        <taxon>Eukaryota</taxon>
        <taxon>Viridiplantae</taxon>
        <taxon>Streptophyta</taxon>
        <taxon>Embryophyta</taxon>
        <taxon>Tracheophyta</taxon>
        <taxon>Spermatophyta</taxon>
        <taxon>Magnoliopsida</taxon>
        <taxon>eudicotyledons</taxon>
        <taxon>Gunneridae</taxon>
        <taxon>Pentapetalae</taxon>
        <taxon>rosids</taxon>
        <taxon>fabids</taxon>
        <taxon>Rosales</taxon>
        <taxon>Cannabaceae</taxon>
        <taxon>Cannabis</taxon>
    </lineage>
</organism>
<evidence type="ECO:0000256" key="6">
    <source>
        <dbReference type="ARBA" id="ARBA00023065"/>
    </source>
</evidence>
<gene>
    <name evidence="11" type="ORF">G4B88_006776</name>
</gene>
<evidence type="ECO:0000256" key="3">
    <source>
        <dbReference type="ARBA" id="ARBA00022449"/>
    </source>
</evidence>
<feature type="transmembrane region" description="Helical" evidence="8">
    <location>
        <begin position="553"/>
        <end position="576"/>
    </location>
</feature>
<feature type="signal peptide" evidence="9">
    <location>
        <begin position="1"/>
        <end position="26"/>
    </location>
</feature>
<dbReference type="PROSITE" id="PS50222">
    <property type="entry name" value="EF_HAND_2"/>
    <property type="match status" value="2"/>
</dbReference>
<dbReference type="InterPro" id="IPR011992">
    <property type="entry name" value="EF-hand-dom_pair"/>
</dbReference>
<evidence type="ECO:0000259" key="10">
    <source>
        <dbReference type="PROSITE" id="PS50222"/>
    </source>
</evidence>
<dbReference type="GO" id="GO:0012505">
    <property type="term" value="C:endomembrane system"/>
    <property type="evidence" value="ECO:0007669"/>
    <property type="project" value="UniProtKB-SubCell"/>
</dbReference>
<keyword evidence="6" id="KW-0406">Ion transport</keyword>
<evidence type="ECO:0000256" key="1">
    <source>
        <dbReference type="ARBA" id="ARBA00004127"/>
    </source>
</evidence>
<dbReference type="AlphaFoldDB" id="A0A7J6GVW2"/>
<name>A0A7J6GVW2_CANSA</name>
<feature type="transmembrane region" description="Helical" evidence="8">
    <location>
        <begin position="154"/>
        <end position="174"/>
    </location>
</feature>
<sequence length="579" mass="63990">MAMKNVFQLFLVALLLLLLTLGSSSGQSIISTNSGESYLVSDGISSSGRKPSLISLNRFSQSNNCHESYGFLPCTTTVLGNIFLIVVYGYFMFLSAKLLSHGSEFLLQILGPGIIGGFLLPILGAFPDAMIILASGLSGDKETAQRQVSVGMGLLAGSNVMLLTVLWGSCLIFGKCDLENSKALDHKDTKGFNLTESGVSTDIWTSYAALTMVLSIVPFIIVQLPLVFKATSFSRLSVLISLIVSISLFIGYSLYQIFQPWIQKRKLAYAKHKHVMSGLLKYLRMNSFGKLFTEDGEPNKDVLKKLFKTVDQNLDGSLSMNEVRALIIGFQLEEEDMNIDDAVSQVMNDFDTSRDTQIDESEFVKGFTRWLNKIKRAAIMHQGRAFQSLRLLNDFDMETRKEADLYEDRIDETVEKVENPKCQITKAVLMLILGAAVAAASADPLVDAVENFSTATDIAPFFVSFVILPFARSSEIVSTLIAVSQKRLRTTSLAYSEIYGSVIMSNILTVGVFMGLVYIRSLTWDFASEVLVILIVCSVMGIIAGLRTTFPLWMSLLAILLYPFSLLLVYILNYVFGWS</sequence>
<evidence type="ECO:0000313" key="11">
    <source>
        <dbReference type="EMBL" id="KAF4386520.1"/>
    </source>
</evidence>
<dbReference type="Proteomes" id="UP000583929">
    <property type="component" value="Unassembled WGS sequence"/>
</dbReference>
<feature type="transmembrane region" description="Helical" evidence="8">
    <location>
        <begin position="427"/>
        <end position="446"/>
    </location>
</feature>
<dbReference type="InterPro" id="IPR004713">
    <property type="entry name" value="CaH_exchang"/>
</dbReference>
<dbReference type="Pfam" id="PF13499">
    <property type="entry name" value="EF-hand_7"/>
    <property type="match status" value="1"/>
</dbReference>
<evidence type="ECO:0000313" key="12">
    <source>
        <dbReference type="Proteomes" id="UP000583929"/>
    </source>
</evidence>
<keyword evidence="4 8" id="KW-0812">Transmembrane</keyword>
<feature type="domain" description="EF-hand" evidence="10">
    <location>
        <begin position="298"/>
        <end position="333"/>
    </location>
</feature>
<keyword evidence="12" id="KW-1185">Reference proteome</keyword>
<evidence type="ECO:0000256" key="7">
    <source>
        <dbReference type="ARBA" id="ARBA00023136"/>
    </source>
</evidence>
<dbReference type="PANTHER" id="PTHR31503">
    <property type="entry name" value="VACUOLAR CALCIUM ION TRANSPORTER"/>
    <property type="match status" value="1"/>
</dbReference>
<dbReference type="GO" id="GO:0006874">
    <property type="term" value="P:intracellular calcium ion homeostasis"/>
    <property type="evidence" value="ECO:0007669"/>
    <property type="project" value="TreeGrafter"/>
</dbReference>
<feature type="transmembrane region" description="Helical" evidence="8">
    <location>
        <begin position="498"/>
        <end position="520"/>
    </location>
</feature>
<feature type="transmembrane region" description="Helical" evidence="8">
    <location>
        <begin position="458"/>
        <end position="477"/>
    </location>
</feature>
<dbReference type="GO" id="GO:0016020">
    <property type="term" value="C:membrane"/>
    <property type="evidence" value="ECO:0007669"/>
    <property type="project" value="InterPro"/>
</dbReference>
<comment type="subcellular location">
    <subcellularLocation>
        <location evidence="1">Endomembrane system</location>
        <topology evidence="1">Multi-pass membrane protein</topology>
    </subcellularLocation>
</comment>
<keyword evidence="2" id="KW-0813">Transport</keyword>
<feature type="chain" id="PRO_5029727084" description="EF-hand domain-containing protein" evidence="9">
    <location>
        <begin position="27"/>
        <end position="579"/>
    </location>
</feature>
<dbReference type="Pfam" id="PF01699">
    <property type="entry name" value="Na_Ca_ex"/>
    <property type="match status" value="2"/>
</dbReference>
<dbReference type="Gene3D" id="1.10.238.10">
    <property type="entry name" value="EF-hand"/>
    <property type="match status" value="1"/>
</dbReference>
<feature type="transmembrane region" description="Helical" evidence="8">
    <location>
        <begin position="234"/>
        <end position="255"/>
    </location>
</feature>
<feature type="domain" description="EF-hand" evidence="10">
    <location>
        <begin position="338"/>
        <end position="373"/>
    </location>
</feature>
<reference evidence="11 12" key="1">
    <citation type="journal article" date="2020" name="bioRxiv">
        <title>Sequence and annotation of 42 cannabis genomes reveals extensive copy number variation in cannabinoid synthesis and pathogen resistance genes.</title>
        <authorList>
            <person name="Mckernan K.J."/>
            <person name="Helbert Y."/>
            <person name="Kane L.T."/>
            <person name="Ebling H."/>
            <person name="Zhang L."/>
            <person name="Liu B."/>
            <person name="Eaton Z."/>
            <person name="Mclaughlin S."/>
            <person name="Kingan S."/>
            <person name="Baybayan P."/>
            <person name="Concepcion G."/>
            <person name="Jordan M."/>
            <person name="Riva A."/>
            <person name="Barbazuk W."/>
            <person name="Harkins T."/>
        </authorList>
    </citation>
    <scope>NUCLEOTIDE SEQUENCE [LARGE SCALE GENOMIC DNA]</scope>
    <source>
        <strain evidence="12">cv. Jamaican Lion 4</strain>
        <tissue evidence="11">Leaf</tissue>
    </source>
</reference>
<keyword evidence="3" id="KW-0050">Antiport</keyword>
<protein>
    <recommendedName>
        <fullName evidence="10">EF-hand domain-containing protein</fullName>
    </recommendedName>
</protein>
<comment type="caution">
    <text evidence="11">The sequence shown here is derived from an EMBL/GenBank/DDBJ whole genome shotgun (WGS) entry which is preliminary data.</text>
</comment>
<accession>A0A7J6GVW2</accession>
<dbReference type="EMBL" id="JAATIQ010000081">
    <property type="protein sequence ID" value="KAF4386520.1"/>
    <property type="molecule type" value="Genomic_DNA"/>
</dbReference>
<evidence type="ECO:0000256" key="8">
    <source>
        <dbReference type="SAM" id="Phobius"/>
    </source>
</evidence>
<dbReference type="InterPro" id="IPR004837">
    <property type="entry name" value="NaCa_Exmemb"/>
</dbReference>
<dbReference type="SUPFAM" id="SSF47473">
    <property type="entry name" value="EF-hand"/>
    <property type="match status" value="1"/>
</dbReference>
<proteinExistence type="predicted"/>
<evidence type="ECO:0000256" key="9">
    <source>
        <dbReference type="SAM" id="SignalP"/>
    </source>
</evidence>
<dbReference type="SMART" id="SM00054">
    <property type="entry name" value="EFh"/>
    <property type="match status" value="2"/>
</dbReference>
<feature type="transmembrane region" description="Helical" evidence="8">
    <location>
        <begin position="207"/>
        <end position="228"/>
    </location>
</feature>
<keyword evidence="9" id="KW-0732">Signal</keyword>
<feature type="transmembrane region" description="Helical" evidence="8">
    <location>
        <begin position="526"/>
        <end position="546"/>
    </location>
</feature>
<dbReference type="PANTHER" id="PTHR31503:SF45">
    <property type="entry name" value="SODIUM_CALCIUM EXCHANGER NCL-LIKE"/>
    <property type="match status" value="1"/>
</dbReference>
<dbReference type="CDD" id="cd00051">
    <property type="entry name" value="EFh"/>
    <property type="match status" value="1"/>
</dbReference>
<dbReference type="InterPro" id="IPR002048">
    <property type="entry name" value="EF_hand_dom"/>
</dbReference>
<evidence type="ECO:0000256" key="5">
    <source>
        <dbReference type="ARBA" id="ARBA00022989"/>
    </source>
</evidence>
<feature type="transmembrane region" description="Helical" evidence="8">
    <location>
        <begin position="69"/>
        <end position="93"/>
    </location>
</feature>
<feature type="transmembrane region" description="Helical" evidence="8">
    <location>
        <begin position="105"/>
        <end position="134"/>
    </location>
</feature>
<dbReference type="GO" id="GO:0015369">
    <property type="term" value="F:calcium:proton antiporter activity"/>
    <property type="evidence" value="ECO:0007669"/>
    <property type="project" value="TreeGrafter"/>
</dbReference>
<keyword evidence="5 8" id="KW-1133">Transmembrane helix</keyword>
<evidence type="ECO:0000256" key="2">
    <source>
        <dbReference type="ARBA" id="ARBA00022448"/>
    </source>
</evidence>